<dbReference type="VEuPathDB" id="FungiDB:PV07_12803"/>
<dbReference type="EMBL" id="KN847201">
    <property type="protein sequence ID" value="KIW21769.1"/>
    <property type="molecule type" value="Genomic_DNA"/>
</dbReference>
<gene>
    <name evidence="1" type="ORF">PV07_12803</name>
</gene>
<sequence length="276" mass="31507">MVRPMGSNFYERLGDLVKTLRGTEISSLRPGTCSHTSPNTIHSELNHGFGLSFPVAYHDIETDGAVQPISWTEESHGDGLREVTERPRDICAQVDLKEVLKYVEKYVASGDHFYLFMSDFFHDKKSAARYQTLNRAFYYRARSPLIDKSLKALISYCLFFQVLGIGQTAGAVRTEQRRFGLPAVAPPSAAEATRRALAISCQGWLYDIEKCFDERREHIQWVYAIVCRILAVFMECRRFDVLKFQEDSEIIPQIDRVMLKLMKVTFGDQIARGAFA</sequence>
<dbReference type="GeneID" id="27351997"/>
<evidence type="ECO:0000313" key="2">
    <source>
        <dbReference type="Proteomes" id="UP000054466"/>
    </source>
</evidence>
<name>A0A0D2CDX4_9EURO</name>
<keyword evidence="2" id="KW-1185">Reference proteome</keyword>
<protein>
    <submittedName>
        <fullName evidence="1">Uncharacterized protein</fullName>
    </submittedName>
</protein>
<feature type="non-terminal residue" evidence="1">
    <location>
        <position position="276"/>
    </location>
</feature>
<organism evidence="1 2">
    <name type="scientific">Cladophialophora immunda</name>
    <dbReference type="NCBI Taxonomy" id="569365"/>
    <lineage>
        <taxon>Eukaryota</taxon>
        <taxon>Fungi</taxon>
        <taxon>Dikarya</taxon>
        <taxon>Ascomycota</taxon>
        <taxon>Pezizomycotina</taxon>
        <taxon>Eurotiomycetes</taxon>
        <taxon>Chaetothyriomycetidae</taxon>
        <taxon>Chaetothyriales</taxon>
        <taxon>Herpotrichiellaceae</taxon>
        <taxon>Cladophialophora</taxon>
    </lineage>
</organism>
<proteinExistence type="predicted"/>
<accession>A0A0D2CDX4</accession>
<dbReference type="HOGENOM" id="CLU_1010276_0_0_1"/>
<dbReference type="Proteomes" id="UP000054466">
    <property type="component" value="Unassembled WGS sequence"/>
</dbReference>
<dbReference type="RefSeq" id="XP_016241985.1">
    <property type="nucleotide sequence ID" value="XM_016400369.1"/>
</dbReference>
<evidence type="ECO:0000313" key="1">
    <source>
        <dbReference type="EMBL" id="KIW21769.1"/>
    </source>
</evidence>
<dbReference type="AlphaFoldDB" id="A0A0D2CDX4"/>
<reference evidence="1 2" key="1">
    <citation type="submission" date="2015-01" db="EMBL/GenBank/DDBJ databases">
        <title>The Genome Sequence of Cladophialophora immunda CBS83496.</title>
        <authorList>
            <consortium name="The Broad Institute Genomics Platform"/>
            <person name="Cuomo C."/>
            <person name="de Hoog S."/>
            <person name="Gorbushina A."/>
            <person name="Stielow B."/>
            <person name="Teixiera M."/>
            <person name="Abouelleil A."/>
            <person name="Chapman S.B."/>
            <person name="Priest M."/>
            <person name="Young S.K."/>
            <person name="Wortman J."/>
            <person name="Nusbaum C."/>
            <person name="Birren B."/>
        </authorList>
    </citation>
    <scope>NUCLEOTIDE SEQUENCE [LARGE SCALE GENOMIC DNA]</scope>
    <source>
        <strain evidence="1 2">CBS 83496</strain>
    </source>
</reference>